<dbReference type="Proteomes" id="UP000198287">
    <property type="component" value="Unassembled WGS sequence"/>
</dbReference>
<proteinExistence type="predicted"/>
<accession>A0A226F6F9</accession>
<name>A0A226F6F9_FOLCA</name>
<dbReference type="OrthoDB" id="354304at2759"/>
<comment type="caution">
    <text evidence="1">The sequence shown here is derived from an EMBL/GenBank/DDBJ whole genome shotgun (WGS) entry which is preliminary data.</text>
</comment>
<dbReference type="AlphaFoldDB" id="A0A226F6F9"/>
<protein>
    <submittedName>
        <fullName evidence="1">Uncharacterized protein</fullName>
    </submittedName>
</protein>
<evidence type="ECO:0000313" key="2">
    <source>
        <dbReference type="Proteomes" id="UP000198287"/>
    </source>
</evidence>
<organism evidence="1 2">
    <name type="scientific">Folsomia candida</name>
    <name type="common">Springtail</name>
    <dbReference type="NCBI Taxonomy" id="158441"/>
    <lineage>
        <taxon>Eukaryota</taxon>
        <taxon>Metazoa</taxon>
        <taxon>Ecdysozoa</taxon>
        <taxon>Arthropoda</taxon>
        <taxon>Hexapoda</taxon>
        <taxon>Collembola</taxon>
        <taxon>Entomobryomorpha</taxon>
        <taxon>Isotomoidea</taxon>
        <taxon>Isotomidae</taxon>
        <taxon>Proisotominae</taxon>
        <taxon>Folsomia</taxon>
    </lineage>
</organism>
<dbReference type="GO" id="GO:0016791">
    <property type="term" value="F:phosphatase activity"/>
    <property type="evidence" value="ECO:0007669"/>
    <property type="project" value="UniProtKB-ARBA"/>
</dbReference>
<dbReference type="InterPro" id="IPR001345">
    <property type="entry name" value="PG/BPGM_mutase_AS"/>
</dbReference>
<keyword evidence="2" id="KW-1185">Reference proteome</keyword>
<reference evidence="1 2" key="1">
    <citation type="submission" date="2015-12" db="EMBL/GenBank/DDBJ databases">
        <title>The genome of Folsomia candida.</title>
        <authorList>
            <person name="Faddeeva A."/>
            <person name="Derks M.F."/>
            <person name="Anvar Y."/>
            <person name="Smit S."/>
            <person name="Van Straalen N."/>
            <person name="Roelofs D."/>
        </authorList>
    </citation>
    <scope>NUCLEOTIDE SEQUENCE [LARGE SCALE GENOMIC DNA]</scope>
    <source>
        <strain evidence="1 2">VU population</strain>
        <tissue evidence="1">Whole body</tissue>
    </source>
</reference>
<dbReference type="InterPro" id="IPR029033">
    <property type="entry name" value="His_PPase_superfam"/>
</dbReference>
<gene>
    <name evidence="1" type="ORF">Fcan01_03695</name>
</gene>
<evidence type="ECO:0000313" key="1">
    <source>
        <dbReference type="EMBL" id="OXA64920.1"/>
    </source>
</evidence>
<dbReference type="PROSITE" id="PS00175">
    <property type="entry name" value="PG_MUTASE"/>
    <property type="match status" value="1"/>
</dbReference>
<dbReference type="EMBL" id="LNIX01000001">
    <property type="protein sequence ID" value="OXA64920.1"/>
    <property type="molecule type" value="Genomic_DNA"/>
</dbReference>
<sequence>MARSLPKPHIVYLTRHGESLGNVQKCFLDSREDDLTKTGELQDHQWDTPMPNSLPNIHENHVEQHHYGDHLYGGDTSTSRRSRANKCQNDLMLKHYHTTASSYFLSLRLEFLNDHTCSACFGWGVIRSDCSLKFGYADGVMLFMKEF</sequence>
<dbReference type="SUPFAM" id="SSF53254">
    <property type="entry name" value="Phosphoglycerate mutase-like"/>
    <property type="match status" value="1"/>
</dbReference>